<dbReference type="AlphaFoldDB" id="L7FM82"/>
<feature type="domain" description="CCHC-type" evidence="6">
    <location>
        <begin position="193"/>
        <end position="209"/>
    </location>
</feature>
<keyword evidence="8" id="KW-1185">Reference proteome</keyword>
<dbReference type="InterPro" id="IPR000504">
    <property type="entry name" value="RRM_dom"/>
</dbReference>
<dbReference type="InterPro" id="IPR036875">
    <property type="entry name" value="Znf_CCHC_sf"/>
</dbReference>
<evidence type="ECO:0000256" key="4">
    <source>
        <dbReference type="SAM" id="MobiDB-lite"/>
    </source>
</evidence>
<protein>
    <submittedName>
        <fullName evidence="7">Ribonucleoprotein, putative</fullName>
    </submittedName>
</protein>
<keyword evidence="1 3" id="KW-0694">RNA-binding</keyword>
<dbReference type="PROSITE" id="PS50102">
    <property type="entry name" value="RRM"/>
    <property type="match status" value="2"/>
</dbReference>
<feature type="compositionally biased region" description="Basic residues" evidence="4">
    <location>
        <begin position="164"/>
        <end position="173"/>
    </location>
</feature>
<evidence type="ECO:0000256" key="1">
    <source>
        <dbReference type="ARBA" id="ARBA00022884"/>
    </source>
</evidence>
<feature type="domain" description="RRM" evidence="5">
    <location>
        <begin position="84"/>
        <end position="161"/>
    </location>
</feature>
<evidence type="ECO:0000259" key="6">
    <source>
        <dbReference type="PROSITE" id="PS50158"/>
    </source>
</evidence>
<dbReference type="PANTHER" id="PTHR48025">
    <property type="entry name" value="OS02G0815200 PROTEIN"/>
    <property type="match status" value="1"/>
</dbReference>
<dbReference type="GO" id="GO:1990904">
    <property type="term" value="C:ribonucleoprotein complex"/>
    <property type="evidence" value="ECO:0007669"/>
    <property type="project" value="UniProtKB-KW"/>
</dbReference>
<dbReference type="GO" id="GO:0003723">
    <property type="term" value="F:RNA binding"/>
    <property type="evidence" value="ECO:0007669"/>
    <property type="project" value="UniProtKB-UniRule"/>
</dbReference>
<evidence type="ECO:0000259" key="5">
    <source>
        <dbReference type="PROSITE" id="PS50102"/>
    </source>
</evidence>
<dbReference type="SMART" id="SM00343">
    <property type="entry name" value="ZnF_C2HC"/>
    <property type="match status" value="1"/>
</dbReference>
<dbReference type="Gene3D" id="3.30.70.330">
    <property type="match status" value="2"/>
</dbReference>
<dbReference type="RefSeq" id="XP_004255327.1">
    <property type="nucleotide sequence ID" value="XM_004255279.1"/>
</dbReference>
<dbReference type="InterPro" id="IPR035979">
    <property type="entry name" value="RBD_domain_sf"/>
</dbReference>
<dbReference type="SUPFAM" id="SSF57756">
    <property type="entry name" value="Retrovirus zinc finger-like domains"/>
    <property type="match status" value="1"/>
</dbReference>
<organism evidence="7 8">
    <name type="scientific">Entamoeba invadens IP1</name>
    <dbReference type="NCBI Taxonomy" id="370355"/>
    <lineage>
        <taxon>Eukaryota</taxon>
        <taxon>Amoebozoa</taxon>
        <taxon>Evosea</taxon>
        <taxon>Archamoebae</taxon>
        <taxon>Mastigamoebida</taxon>
        <taxon>Entamoebidae</taxon>
        <taxon>Entamoeba</taxon>
    </lineage>
</organism>
<dbReference type="InterPro" id="IPR050502">
    <property type="entry name" value="Euk_RNA-bind_prot"/>
</dbReference>
<keyword evidence="7" id="KW-0687">Ribonucleoprotein</keyword>
<accession>L7FM82</accession>
<reference evidence="7 8" key="1">
    <citation type="submission" date="2012-10" db="EMBL/GenBank/DDBJ databases">
        <authorList>
            <person name="Zafar N."/>
            <person name="Inman J."/>
            <person name="Hall N."/>
            <person name="Lorenzi H."/>
            <person name="Caler E."/>
        </authorList>
    </citation>
    <scope>NUCLEOTIDE SEQUENCE [LARGE SCALE GENOMIC DNA]</scope>
    <source>
        <strain evidence="7 8">IP1</strain>
    </source>
</reference>
<dbReference type="InterPro" id="IPR001878">
    <property type="entry name" value="Znf_CCHC"/>
</dbReference>
<dbReference type="SMART" id="SM00360">
    <property type="entry name" value="RRM"/>
    <property type="match status" value="2"/>
</dbReference>
<dbReference type="Pfam" id="PF00076">
    <property type="entry name" value="RRM_1"/>
    <property type="match status" value="2"/>
</dbReference>
<dbReference type="EMBL" id="KB206750">
    <property type="protein sequence ID" value="ELP88556.1"/>
    <property type="molecule type" value="Genomic_DNA"/>
</dbReference>
<dbReference type="CDD" id="cd00590">
    <property type="entry name" value="RRM_SF"/>
    <property type="match status" value="1"/>
</dbReference>
<dbReference type="VEuPathDB" id="AmoebaDB:EIN_335380"/>
<name>L7FM82_ENTIV</name>
<gene>
    <name evidence="7" type="ORF">EIN_335380</name>
</gene>
<dbReference type="OrthoDB" id="48651at2759"/>
<dbReference type="PROSITE" id="PS50158">
    <property type="entry name" value="ZF_CCHC"/>
    <property type="match status" value="1"/>
</dbReference>
<feature type="region of interest" description="Disordered" evidence="4">
    <location>
        <begin position="158"/>
        <end position="191"/>
    </location>
</feature>
<evidence type="ECO:0000256" key="3">
    <source>
        <dbReference type="PROSITE-ProRule" id="PRU00176"/>
    </source>
</evidence>
<evidence type="ECO:0000313" key="8">
    <source>
        <dbReference type="Proteomes" id="UP000014680"/>
    </source>
</evidence>
<sequence length="223" mass="25166">MNEIYVSNLSESVTSEELSSFFSSYSPVTCKVNEVDVTKYLQKGKVEVESVEEVQHIQQQVSGRIIEGHRLKISRPISDKLSETTLIVTHLPSTYTQEQFVDLFKPFKTTSVLLDPPKHKAGQSAGNANLTFNDKESALKALDMNGKELAGKVLRVVVSDPSKSNKKKPQNHPKKTESSEDEQIQPKKERKHKCFICKSTGHLTKECPNKVTEKKTKKHQKKE</sequence>
<keyword evidence="2" id="KW-0863">Zinc-finger</keyword>
<dbReference type="KEGG" id="eiv:EIN_335380"/>
<keyword evidence="2" id="KW-0862">Zinc</keyword>
<dbReference type="SUPFAM" id="SSF54928">
    <property type="entry name" value="RNA-binding domain, RBD"/>
    <property type="match status" value="2"/>
</dbReference>
<dbReference type="PANTHER" id="PTHR48025:SF1">
    <property type="entry name" value="RRM DOMAIN-CONTAINING PROTEIN"/>
    <property type="match status" value="1"/>
</dbReference>
<proteinExistence type="predicted"/>
<feature type="domain" description="RRM" evidence="5">
    <location>
        <begin position="2"/>
        <end position="78"/>
    </location>
</feature>
<dbReference type="Proteomes" id="UP000014680">
    <property type="component" value="Unassembled WGS sequence"/>
</dbReference>
<keyword evidence="2" id="KW-0479">Metal-binding</keyword>
<evidence type="ECO:0000256" key="2">
    <source>
        <dbReference type="PROSITE-ProRule" id="PRU00047"/>
    </source>
</evidence>
<dbReference type="Gene3D" id="4.10.60.10">
    <property type="entry name" value="Zinc finger, CCHC-type"/>
    <property type="match status" value="1"/>
</dbReference>
<dbReference type="GeneID" id="14887549"/>
<evidence type="ECO:0000313" key="7">
    <source>
        <dbReference type="EMBL" id="ELP88556.1"/>
    </source>
</evidence>
<dbReference type="InterPro" id="IPR012677">
    <property type="entry name" value="Nucleotide-bd_a/b_plait_sf"/>
</dbReference>
<dbReference type="GO" id="GO:0008270">
    <property type="term" value="F:zinc ion binding"/>
    <property type="evidence" value="ECO:0007669"/>
    <property type="project" value="UniProtKB-KW"/>
</dbReference>